<dbReference type="InterPro" id="IPR008927">
    <property type="entry name" value="6-PGluconate_DH-like_C_sf"/>
</dbReference>
<evidence type="ECO:0000313" key="10">
    <source>
        <dbReference type="Proteomes" id="UP000193017"/>
    </source>
</evidence>
<feature type="binding site" evidence="6">
    <location>
        <begin position="69"/>
        <end position="72"/>
    </location>
    <ligand>
        <name>NADP(+)</name>
        <dbReference type="ChEBI" id="CHEBI:58349"/>
    </ligand>
</feature>
<dbReference type="NCBIfam" id="TIGR00112">
    <property type="entry name" value="proC"/>
    <property type="match status" value="1"/>
</dbReference>
<evidence type="ECO:0000256" key="2">
    <source>
        <dbReference type="ARBA" id="ARBA00022857"/>
    </source>
</evidence>
<evidence type="ECO:0000256" key="3">
    <source>
        <dbReference type="ARBA" id="ARBA00023002"/>
    </source>
</evidence>
<dbReference type="InterPro" id="IPR029036">
    <property type="entry name" value="P5CR_dimer"/>
</dbReference>
<dbReference type="FunFam" id="1.10.3730.10:FF:000001">
    <property type="entry name" value="Pyrroline-5-carboxylate reductase"/>
    <property type="match status" value="1"/>
</dbReference>
<dbReference type="Gene3D" id="3.40.50.720">
    <property type="entry name" value="NAD(P)-binding Rossmann-like Domain"/>
    <property type="match status" value="1"/>
</dbReference>
<dbReference type="KEGG" id="pcon:B0A89_11385"/>
<comment type="catalytic activity">
    <reaction evidence="4">
        <text>L-proline + NAD(+) = (S)-1-pyrroline-5-carboxylate + NADH + 2 H(+)</text>
        <dbReference type="Rhea" id="RHEA:14105"/>
        <dbReference type="ChEBI" id="CHEBI:15378"/>
        <dbReference type="ChEBI" id="CHEBI:17388"/>
        <dbReference type="ChEBI" id="CHEBI:57540"/>
        <dbReference type="ChEBI" id="CHEBI:57945"/>
        <dbReference type="ChEBI" id="CHEBI:60039"/>
        <dbReference type="EC" id="1.5.1.2"/>
    </reaction>
</comment>
<keyword evidence="4" id="KW-0641">Proline biosynthesis</keyword>
<dbReference type="STRING" id="1945662.B0A89_11385"/>
<accession>A0A1W6D1C8</accession>
<dbReference type="InterPro" id="IPR036291">
    <property type="entry name" value="NAD(P)-bd_dom_sf"/>
</dbReference>
<keyword evidence="4" id="KW-0028">Amino-acid biosynthesis</keyword>
<keyword evidence="3 4" id="KW-0560">Oxidoreductase</keyword>
<organism evidence="9 10">
    <name type="scientific">Paracoccus contaminans</name>
    <dbReference type="NCBI Taxonomy" id="1945662"/>
    <lineage>
        <taxon>Bacteria</taxon>
        <taxon>Pseudomonadati</taxon>
        <taxon>Pseudomonadota</taxon>
        <taxon>Alphaproteobacteria</taxon>
        <taxon>Rhodobacterales</taxon>
        <taxon>Paracoccaceae</taxon>
        <taxon>Paracoccus</taxon>
    </lineage>
</organism>
<keyword evidence="2 4" id="KW-0521">NADP</keyword>
<dbReference type="AlphaFoldDB" id="A0A1W6D1C8"/>
<dbReference type="UniPathway" id="UPA00098">
    <property type="reaction ID" value="UER00361"/>
</dbReference>
<evidence type="ECO:0000256" key="5">
    <source>
        <dbReference type="NCBIfam" id="TIGR00112"/>
    </source>
</evidence>
<dbReference type="PIRSF" id="PIRSF000193">
    <property type="entry name" value="Pyrrol-5-carb_rd"/>
    <property type="match status" value="1"/>
</dbReference>
<comment type="subcellular location">
    <subcellularLocation>
        <location evidence="4">Cytoplasm</location>
    </subcellularLocation>
</comment>
<dbReference type="RefSeq" id="WP_085378906.1">
    <property type="nucleotide sequence ID" value="NZ_CP020612.1"/>
</dbReference>
<dbReference type="Gene3D" id="1.10.3730.10">
    <property type="entry name" value="ProC C-terminal domain-like"/>
    <property type="match status" value="1"/>
</dbReference>
<keyword evidence="10" id="KW-1185">Reference proteome</keyword>
<dbReference type="EMBL" id="CP020612">
    <property type="protein sequence ID" value="ARJ70886.1"/>
    <property type="molecule type" value="Genomic_DNA"/>
</dbReference>
<keyword evidence="4" id="KW-0963">Cytoplasm</keyword>
<dbReference type="GO" id="GO:0005737">
    <property type="term" value="C:cytoplasm"/>
    <property type="evidence" value="ECO:0007669"/>
    <property type="project" value="UniProtKB-SubCell"/>
</dbReference>
<dbReference type="SUPFAM" id="SSF48179">
    <property type="entry name" value="6-phosphogluconate dehydrogenase C-terminal domain-like"/>
    <property type="match status" value="1"/>
</dbReference>
<dbReference type="GO" id="GO:0004735">
    <property type="term" value="F:pyrroline-5-carboxylate reductase activity"/>
    <property type="evidence" value="ECO:0007669"/>
    <property type="project" value="UniProtKB-UniRule"/>
</dbReference>
<comment type="pathway">
    <text evidence="4">Amino-acid biosynthesis; L-proline biosynthesis; L-proline from L-glutamate 5-semialdehyde: step 1/1.</text>
</comment>
<dbReference type="Pfam" id="PF03807">
    <property type="entry name" value="F420_oxidored"/>
    <property type="match status" value="1"/>
</dbReference>
<evidence type="ECO:0000256" key="6">
    <source>
        <dbReference type="PIRSR" id="PIRSR000193-1"/>
    </source>
</evidence>
<dbReference type="Proteomes" id="UP000193017">
    <property type="component" value="Chromosome"/>
</dbReference>
<name>A0A1W6D1C8_9RHOB</name>
<evidence type="ECO:0000259" key="7">
    <source>
        <dbReference type="Pfam" id="PF03807"/>
    </source>
</evidence>
<evidence type="ECO:0000256" key="4">
    <source>
        <dbReference type="HAMAP-Rule" id="MF_01925"/>
    </source>
</evidence>
<evidence type="ECO:0000256" key="1">
    <source>
        <dbReference type="ARBA" id="ARBA00005525"/>
    </source>
</evidence>
<dbReference type="InterPro" id="IPR028939">
    <property type="entry name" value="P5C_Rdtase_cat_N"/>
</dbReference>
<gene>
    <name evidence="4" type="primary">proC</name>
    <name evidence="9" type="ORF">B0A89_11385</name>
</gene>
<dbReference type="HAMAP" id="MF_01925">
    <property type="entry name" value="P5C_reductase"/>
    <property type="match status" value="1"/>
</dbReference>
<dbReference type="Pfam" id="PF14748">
    <property type="entry name" value="P5CR_dimer"/>
    <property type="match status" value="1"/>
</dbReference>
<dbReference type="PANTHER" id="PTHR11645:SF0">
    <property type="entry name" value="PYRROLINE-5-CARBOXYLATE REDUCTASE 3"/>
    <property type="match status" value="1"/>
</dbReference>
<feature type="domain" description="Pyrroline-5-carboxylate reductase catalytic N-terminal" evidence="7">
    <location>
        <begin position="13"/>
        <end position="98"/>
    </location>
</feature>
<proteinExistence type="inferred from homology"/>
<reference evidence="9 10" key="1">
    <citation type="submission" date="2017-03" db="EMBL/GenBank/DDBJ databases">
        <title>Genome sequence of Paracoccus contaminans isolated from a water microcosm.</title>
        <authorList>
            <person name="Aurass P."/>
            <person name="Karste S."/>
            <person name="Trost E."/>
            <person name="Glaeser S.P."/>
            <person name="Kaempfer P."/>
            <person name="Flieger A."/>
        </authorList>
    </citation>
    <scope>NUCLEOTIDE SEQUENCE [LARGE SCALE GENOMIC DNA]</scope>
    <source>
        <strain evidence="10">RKI 16-01929T\LMG 29738T\CCM 8701T\CIP 111112T</strain>
    </source>
</reference>
<sequence length="269" mass="26608">MTLAQLNERGLLLVGCGRMGGALLRGWLDRGLDPAAVRVMDPAAPGWLAERGIATQGALPEEPAVIVLAVKPQMMGAALPQVTDAARGGALVLSVAAGVTIAAYERAFPAAPVVRAMPNTPAAIGQAITAIVGNARADEADMALAETLMGAVGQVVRLTDEAQMDAVTALSGSGPAYVFHLIEALVAAGEAEGLPAPLALALARATVAGAGALAMQDGPDPAALREAVTSPGGTTAAGLAHLMDAGSGLVPLIGRTVAAAAARGRELGA</sequence>
<feature type="domain" description="Pyrroline-5-carboxylate reductase dimerisation" evidence="8">
    <location>
        <begin position="161"/>
        <end position="267"/>
    </location>
</feature>
<comment type="similarity">
    <text evidence="1 4">Belongs to the pyrroline-5-carboxylate reductase family.</text>
</comment>
<evidence type="ECO:0000313" key="9">
    <source>
        <dbReference type="EMBL" id="ARJ70886.1"/>
    </source>
</evidence>
<dbReference type="InterPro" id="IPR000304">
    <property type="entry name" value="Pyrroline-COOH_reductase"/>
</dbReference>
<evidence type="ECO:0000259" key="8">
    <source>
        <dbReference type="Pfam" id="PF14748"/>
    </source>
</evidence>
<comment type="function">
    <text evidence="4">Catalyzes the reduction of 1-pyrroline-5-carboxylate (PCA) to L-proline.</text>
</comment>
<protein>
    <recommendedName>
        <fullName evidence="4 5">Pyrroline-5-carboxylate reductase</fullName>
        <shortName evidence="4">P5C reductase</shortName>
        <shortName evidence="4">P5CR</shortName>
        <ecNumber evidence="4 5">1.5.1.2</ecNumber>
    </recommendedName>
    <alternativeName>
        <fullName evidence="4">PCA reductase</fullName>
    </alternativeName>
</protein>
<dbReference type="OrthoDB" id="9805754at2"/>
<dbReference type="SUPFAM" id="SSF51735">
    <property type="entry name" value="NAD(P)-binding Rossmann-fold domains"/>
    <property type="match status" value="1"/>
</dbReference>
<dbReference type="GO" id="GO:0055129">
    <property type="term" value="P:L-proline biosynthetic process"/>
    <property type="evidence" value="ECO:0007669"/>
    <property type="project" value="UniProtKB-UniRule"/>
</dbReference>
<comment type="catalytic activity">
    <reaction evidence="4">
        <text>L-proline + NADP(+) = (S)-1-pyrroline-5-carboxylate + NADPH + 2 H(+)</text>
        <dbReference type="Rhea" id="RHEA:14109"/>
        <dbReference type="ChEBI" id="CHEBI:15378"/>
        <dbReference type="ChEBI" id="CHEBI:17388"/>
        <dbReference type="ChEBI" id="CHEBI:57783"/>
        <dbReference type="ChEBI" id="CHEBI:58349"/>
        <dbReference type="ChEBI" id="CHEBI:60039"/>
        <dbReference type="EC" id="1.5.1.2"/>
    </reaction>
</comment>
<dbReference type="EC" id="1.5.1.2" evidence="4 5"/>
<dbReference type="PANTHER" id="PTHR11645">
    <property type="entry name" value="PYRROLINE-5-CARBOXYLATE REDUCTASE"/>
    <property type="match status" value="1"/>
</dbReference>